<gene>
    <name evidence="14" type="ORF">V1478_006765</name>
</gene>
<feature type="transmembrane region" description="Helical" evidence="13">
    <location>
        <begin position="18"/>
        <end position="37"/>
    </location>
</feature>
<keyword evidence="8 12" id="KW-0560">Oxidoreductase</keyword>
<accession>A0ABD2B188</accession>
<dbReference type="PROSITE" id="PS00086">
    <property type="entry name" value="CYTOCHROME_P450"/>
    <property type="match status" value="1"/>
</dbReference>
<evidence type="ECO:0000256" key="2">
    <source>
        <dbReference type="ARBA" id="ARBA00003690"/>
    </source>
</evidence>
<evidence type="ECO:0000256" key="7">
    <source>
        <dbReference type="ARBA" id="ARBA00022723"/>
    </source>
</evidence>
<evidence type="ECO:0000313" key="15">
    <source>
        <dbReference type="Proteomes" id="UP001607302"/>
    </source>
</evidence>
<dbReference type="Pfam" id="PF00067">
    <property type="entry name" value="p450"/>
    <property type="match status" value="1"/>
</dbReference>
<dbReference type="GO" id="GO:0004497">
    <property type="term" value="F:monooxygenase activity"/>
    <property type="evidence" value="ECO:0007669"/>
    <property type="project" value="UniProtKB-KW"/>
</dbReference>
<feature type="binding site" description="axial binding residue" evidence="11">
    <location>
        <position position="457"/>
    </location>
    <ligand>
        <name>heme</name>
        <dbReference type="ChEBI" id="CHEBI:30413"/>
    </ligand>
    <ligandPart>
        <name>Fe</name>
        <dbReference type="ChEBI" id="CHEBI:18248"/>
    </ligandPart>
</feature>
<evidence type="ECO:0000256" key="11">
    <source>
        <dbReference type="PIRSR" id="PIRSR602403-1"/>
    </source>
</evidence>
<evidence type="ECO:0000256" key="4">
    <source>
        <dbReference type="ARBA" id="ARBA00004406"/>
    </source>
</evidence>
<dbReference type="Gene3D" id="1.10.630.10">
    <property type="entry name" value="Cytochrome P450"/>
    <property type="match status" value="1"/>
</dbReference>
<evidence type="ECO:0000256" key="10">
    <source>
        <dbReference type="ARBA" id="ARBA00023033"/>
    </source>
</evidence>
<dbReference type="InterPro" id="IPR002403">
    <property type="entry name" value="Cyt_P450_E_grp-IV"/>
</dbReference>
<dbReference type="PANTHER" id="PTHR24291">
    <property type="entry name" value="CYTOCHROME P450 FAMILY 4"/>
    <property type="match status" value="1"/>
</dbReference>
<feature type="transmembrane region" description="Helical" evidence="13">
    <location>
        <begin position="73"/>
        <end position="92"/>
    </location>
</feature>
<keyword evidence="7 11" id="KW-0479">Metal-binding</keyword>
<dbReference type="AlphaFoldDB" id="A0ABD2B188"/>
<dbReference type="GO" id="GO:0005789">
    <property type="term" value="C:endoplasmic reticulum membrane"/>
    <property type="evidence" value="ECO:0007669"/>
    <property type="project" value="UniProtKB-SubCell"/>
</dbReference>
<evidence type="ECO:0000313" key="14">
    <source>
        <dbReference type="EMBL" id="KAL2726487.1"/>
    </source>
</evidence>
<dbReference type="EMBL" id="JAUDFV010000133">
    <property type="protein sequence ID" value="KAL2726487.1"/>
    <property type="molecule type" value="Genomic_DNA"/>
</dbReference>
<dbReference type="InterPro" id="IPR036396">
    <property type="entry name" value="Cyt_P450_sf"/>
</dbReference>
<evidence type="ECO:0000256" key="5">
    <source>
        <dbReference type="ARBA" id="ARBA00010617"/>
    </source>
</evidence>
<keyword evidence="9 11" id="KW-0408">Iron</keyword>
<evidence type="ECO:0000256" key="9">
    <source>
        <dbReference type="ARBA" id="ARBA00023004"/>
    </source>
</evidence>
<comment type="cofactor">
    <cofactor evidence="1 11">
        <name>heme</name>
        <dbReference type="ChEBI" id="CHEBI:30413"/>
    </cofactor>
</comment>
<dbReference type="PANTHER" id="PTHR24291:SF177">
    <property type="entry name" value="CYTOCHROME P450 4AA1-RELATED"/>
    <property type="match status" value="1"/>
</dbReference>
<keyword evidence="15" id="KW-1185">Reference proteome</keyword>
<keyword evidence="10 12" id="KW-0503">Monooxygenase</keyword>
<dbReference type="InterPro" id="IPR050196">
    <property type="entry name" value="Cytochrome_P450_Monoox"/>
</dbReference>
<evidence type="ECO:0000256" key="12">
    <source>
        <dbReference type="RuleBase" id="RU000461"/>
    </source>
</evidence>
<keyword evidence="13" id="KW-1133">Transmembrane helix</keyword>
<organism evidence="14 15">
    <name type="scientific">Vespula squamosa</name>
    <name type="common">Southern yellow jacket</name>
    <name type="synonym">Wasp</name>
    <dbReference type="NCBI Taxonomy" id="30214"/>
    <lineage>
        <taxon>Eukaryota</taxon>
        <taxon>Metazoa</taxon>
        <taxon>Ecdysozoa</taxon>
        <taxon>Arthropoda</taxon>
        <taxon>Hexapoda</taxon>
        <taxon>Insecta</taxon>
        <taxon>Pterygota</taxon>
        <taxon>Neoptera</taxon>
        <taxon>Endopterygota</taxon>
        <taxon>Hymenoptera</taxon>
        <taxon>Apocrita</taxon>
        <taxon>Aculeata</taxon>
        <taxon>Vespoidea</taxon>
        <taxon>Vespidae</taxon>
        <taxon>Vespinae</taxon>
        <taxon>Vespula</taxon>
    </lineage>
</organism>
<keyword evidence="6 11" id="KW-0349">Heme</keyword>
<comment type="caution">
    <text evidence="14">The sequence shown here is derived from an EMBL/GenBank/DDBJ whole genome shotgun (WGS) entry which is preliminary data.</text>
</comment>
<dbReference type="InterPro" id="IPR017972">
    <property type="entry name" value="Cyt_P450_CS"/>
</dbReference>
<dbReference type="PRINTS" id="PR00385">
    <property type="entry name" value="P450"/>
</dbReference>
<comment type="function">
    <text evidence="2">May be involved in the metabolism of insect hormones and in the breakdown of synthetic insecticides.</text>
</comment>
<protein>
    <submittedName>
        <fullName evidence="14">Cytochrome P450 4aa1</fullName>
    </submittedName>
</protein>
<evidence type="ECO:0000256" key="6">
    <source>
        <dbReference type="ARBA" id="ARBA00022617"/>
    </source>
</evidence>
<name>A0ABD2B188_VESSQ</name>
<sequence>MALNNVQIWKLAMGPNSWIYLVALIFLCVVYLLRNYIRLVKISLGLDGPPALPLIGNVFDFFRLNVMNEMKKYSTHSMIRIWVTVIPYLMIIQPEDIQAILSSSKHTRKPFVYSLFRNFIGRGLILNDGETSKMHRNILQTAFNVHGLKKFTETFVEHAEYLISTLRDNVNQDMNITKFINEVVYNIQAETILGLKSIKEKNENNETRQLPFKVNEMFACYRLKRPWLLFEPLYKLTKKSKIDTQQSNDYIAYCYNIIKKIEESKRLKSSDMTNDGTKMQTKEKISLLEYMVNMKQKYSYFNDEAILDECSTFMLAGLESVSTATACTLFLLANYPECQKKCVKELDEIFNNSATLTIKSLKEMRYLEMCIKETLRLYPIIPVIARCLTENIKIGIKRGQMIPAGSSVFIAPYLTHRIPRYYSDPESFKPERFDPQNSNEKLHPYAYIPFSAGPRNCIGYKFAMLEMKVLISSILRNFILEPIPNKHTLHIRYRMTIRAHGGLWIKFRLREAM</sequence>
<evidence type="ECO:0000256" key="3">
    <source>
        <dbReference type="ARBA" id="ARBA00004174"/>
    </source>
</evidence>
<proteinExistence type="inferred from homology"/>
<dbReference type="SUPFAM" id="SSF48264">
    <property type="entry name" value="Cytochrome P450"/>
    <property type="match status" value="1"/>
</dbReference>
<dbReference type="Proteomes" id="UP001607302">
    <property type="component" value="Unassembled WGS sequence"/>
</dbReference>
<evidence type="ECO:0000256" key="1">
    <source>
        <dbReference type="ARBA" id="ARBA00001971"/>
    </source>
</evidence>
<keyword evidence="13" id="KW-0812">Transmembrane</keyword>
<evidence type="ECO:0000256" key="8">
    <source>
        <dbReference type="ARBA" id="ARBA00023002"/>
    </source>
</evidence>
<evidence type="ECO:0000256" key="13">
    <source>
        <dbReference type="SAM" id="Phobius"/>
    </source>
</evidence>
<dbReference type="PRINTS" id="PR00465">
    <property type="entry name" value="EP450IV"/>
</dbReference>
<comment type="subcellular location">
    <subcellularLocation>
        <location evidence="4">Endoplasmic reticulum membrane</location>
        <topology evidence="4">Peripheral membrane protein</topology>
    </subcellularLocation>
    <subcellularLocation>
        <location evidence="3">Microsome membrane</location>
        <topology evidence="3">Peripheral membrane protein</topology>
    </subcellularLocation>
</comment>
<reference evidence="14 15" key="1">
    <citation type="journal article" date="2024" name="Ann. Entomol. Soc. Am.">
        <title>Genomic analyses of the southern and eastern yellowjacket wasps (Hymenoptera: Vespidae) reveal evolutionary signatures of social life.</title>
        <authorList>
            <person name="Catto M.A."/>
            <person name="Caine P.B."/>
            <person name="Orr S.E."/>
            <person name="Hunt B.G."/>
            <person name="Goodisman M.A.D."/>
        </authorList>
    </citation>
    <scope>NUCLEOTIDE SEQUENCE [LARGE SCALE GENOMIC DNA]</scope>
    <source>
        <strain evidence="14">233</strain>
        <tissue evidence="14">Head and thorax</tissue>
    </source>
</reference>
<keyword evidence="13" id="KW-0472">Membrane</keyword>
<dbReference type="InterPro" id="IPR001128">
    <property type="entry name" value="Cyt_P450"/>
</dbReference>
<comment type="similarity">
    <text evidence="5 12">Belongs to the cytochrome P450 family.</text>
</comment>
<dbReference type="GO" id="GO:0046872">
    <property type="term" value="F:metal ion binding"/>
    <property type="evidence" value="ECO:0007669"/>
    <property type="project" value="UniProtKB-KW"/>
</dbReference>